<keyword evidence="1" id="KW-0808">Transferase</keyword>
<evidence type="ECO:0000256" key="3">
    <source>
        <dbReference type="ARBA" id="ARBA00022722"/>
    </source>
</evidence>
<feature type="domain" description="Reverse transcriptase RNase H-like" evidence="7">
    <location>
        <begin position="24"/>
        <end position="67"/>
    </location>
</feature>
<keyword evidence="4" id="KW-0255">Endonuclease</keyword>
<evidence type="ECO:0000256" key="2">
    <source>
        <dbReference type="ARBA" id="ARBA00022695"/>
    </source>
</evidence>
<evidence type="ECO:0000256" key="5">
    <source>
        <dbReference type="ARBA" id="ARBA00022801"/>
    </source>
</evidence>
<keyword evidence="5" id="KW-0378">Hydrolase</keyword>
<organism evidence="8 9">
    <name type="scientific">Tanacetum coccineum</name>
    <dbReference type="NCBI Taxonomy" id="301880"/>
    <lineage>
        <taxon>Eukaryota</taxon>
        <taxon>Viridiplantae</taxon>
        <taxon>Streptophyta</taxon>
        <taxon>Embryophyta</taxon>
        <taxon>Tracheophyta</taxon>
        <taxon>Spermatophyta</taxon>
        <taxon>Magnoliopsida</taxon>
        <taxon>eudicotyledons</taxon>
        <taxon>Gunneridae</taxon>
        <taxon>Pentapetalae</taxon>
        <taxon>asterids</taxon>
        <taxon>campanulids</taxon>
        <taxon>Asterales</taxon>
        <taxon>Asteraceae</taxon>
        <taxon>Asteroideae</taxon>
        <taxon>Anthemideae</taxon>
        <taxon>Anthemidinae</taxon>
        <taxon>Tanacetum</taxon>
    </lineage>
</organism>
<evidence type="ECO:0000313" key="9">
    <source>
        <dbReference type="Proteomes" id="UP001151760"/>
    </source>
</evidence>
<evidence type="ECO:0000313" key="8">
    <source>
        <dbReference type="EMBL" id="GJT58765.1"/>
    </source>
</evidence>
<dbReference type="EMBL" id="BQNB010017046">
    <property type="protein sequence ID" value="GJT58765.1"/>
    <property type="molecule type" value="Genomic_DNA"/>
</dbReference>
<dbReference type="InterPro" id="IPR041373">
    <property type="entry name" value="RT_RNaseH"/>
</dbReference>
<dbReference type="InterPro" id="IPR043502">
    <property type="entry name" value="DNA/RNA_pol_sf"/>
</dbReference>
<comment type="caution">
    <text evidence="8">The sequence shown here is derived from an EMBL/GenBank/DDBJ whole genome shotgun (WGS) entry which is preliminary data.</text>
</comment>
<accession>A0ABQ5F644</accession>
<protein>
    <submittedName>
        <fullName evidence="8">Reverse transcriptase domain-containing protein</fullName>
    </submittedName>
</protein>
<evidence type="ECO:0000256" key="4">
    <source>
        <dbReference type="ARBA" id="ARBA00022759"/>
    </source>
</evidence>
<keyword evidence="2" id="KW-0548">Nucleotidyltransferase</keyword>
<keyword evidence="9" id="KW-1185">Reference proteome</keyword>
<evidence type="ECO:0000256" key="1">
    <source>
        <dbReference type="ARBA" id="ARBA00022679"/>
    </source>
</evidence>
<dbReference type="SUPFAM" id="SSF56672">
    <property type="entry name" value="DNA/RNA polymerases"/>
    <property type="match status" value="1"/>
</dbReference>
<keyword evidence="3" id="KW-0540">Nuclease</keyword>
<reference evidence="8" key="2">
    <citation type="submission" date="2022-01" db="EMBL/GenBank/DDBJ databases">
        <authorList>
            <person name="Yamashiro T."/>
            <person name="Shiraishi A."/>
            <person name="Satake H."/>
            <person name="Nakayama K."/>
        </authorList>
    </citation>
    <scope>NUCLEOTIDE SEQUENCE</scope>
</reference>
<evidence type="ECO:0000259" key="7">
    <source>
        <dbReference type="Pfam" id="PF17917"/>
    </source>
</evidence>
<sequence length="138" mass="16334">MNLSHYCDASEEGLGRCVNAKRKVVFVLKIWRHYMYGTKCTLFTDHKSLQHILNQKELNMRHVVEWLDLPNKSGMLRLNNKTRENIKERKNDLEECWLKNAKNPEGVLGLKCWRPLTMEPRSMAELDYPVMAIYVKKL</sequence>
<evidence type="ECO:0000256" key="6">
    <source>
        <dbReference type="ARBA" id="ARBA00022918"/>
    </source>
</evidence>
<dbReference type="GO" id="GO:0003964">
    <property type="term" value="F:RNA-directed DNA polymerase activity"/>
    <property type="evidence" value="ECO:0007669"/>
    <property type="project" value="UniProtKB-KW"/>
</dbReference>
<dbReference type="Proteomes" id="UP001151760">
    <property type="component" value="Unassembled WGS sequence"/>
</dbReference>
<keyword evidence="6 8" id="KW-0695">RNA-directed DNA polymerase</keyword>
<reference evidence="8" key="1">
    <citation type="journal article" date="2022" name="Int. J. Mol. Sci.">
        <title>Draft Genome of Tanacetum Coccineum: Genomic Comparison of Closely Related Tanacetum-Family Plants.</title>
        <authorList>
            <person name="Yamashiro T."/>
            <person name="Shiraishi A."/>
            <person name="Nakayama K."/>
            <person name="Satake H."/>
        </authorList>
    </citation>
    <scope>NUCLEOTIDE SEQUENCE</scope>
</reference>
<name>A0ABQ5F644_9ASTR</name>
<proteinExistence type="predicted"/>
<gene>
    <name evidence="8" type="ORF">Tco_1002298</name>
</gene>
<dbReference type="Pfam" id="PF17917">
    <property type="entry name" value="RT_RNaseH"/>
    <property type="match status" value="1"/>
</dbReference>